<dbReference type="AlphaFoldDB" id="A0A4R1LY17"/>
<accession>A0A4R1LY17</accession>
<comment type="caution">
    <text evidence="8">The sequence shown here is derived from an EMBL/GenBank/DDBJ whole genome shotgun (WGS) entry which is preliminary data.</text>
</comment>
<evidence type="ECO:0000256" key="2">
    <source>
        <dbReference type="ARBA" id="ARBA00006228"/>
    </source>
</evidence>
<protein>
    <submittedName>
        <fullName evidence="8">Multicomponent Na+:H+ antiporter subunit E</fullName>
    </submittedName>
</protein>
<dbReference type="RefSeq" id="WP_132224418.1">
    <property type="nucleotide sequence ID" value="NZ_SMGO01000002.1"/>
</dbReference>
<name>A0A4R1LY17_9SPHI</name>
<gene>
    <name evidence="8" type="ORF">C8N28_2035</name>
</gene>
<dbReference type="GO" id="GO:0005886">
    <property type="term" value="C:plasma membrane"/>
    <property type="evidence" value="ECO:0007669"/>
    <property type="project" value="UniProtKB-SubCell"/>
</dbReference>
<dbReference type="InterPro" id="IPR002758">
    <property type="entry name" value="Cation_antiport_E"/>
</dbReference>
<dbReference type="PIRSF" id="PIRSF019239">
    <property type="entry name" value="MrpE"/>
    <property type="match status" value="1"/>
</dbReference>
<dbReference type="GO" id="GO:0008324">
    <property type="term" value="F:monoatomic cation transmembrane transporter activity"/>
    <property type="evidence" value="ECO:0007669"/>
    <property type="project" value="InterPro"/>
</dbReference>
<evidence type="ECO:0000313" key="8">
    <source>
        <dbReference type="EMBL" id="TCK83434.1"/>
    </source>
</evidence>
<dbReference type="Proteomes" id="UP000294616">
    <property type="component" value="Unassembled WGS sequence"/>
</dbReference>
<evidence type="ECO:0000256" key="7">
    <source>
        <dbReference type="SAM" id="Phobius"/>
    </source>
</evidence>
<keyword evidence="6 7" id="KW-0472">Membrane</keyword>
<proteinExistence type="inferred from homology"/>
<dbReference type="PANTHER" id="PTHR34584:SF1">
    <property type="entry name" value="NA(+)_H(+) ANTIPORTER SUBUNIT E1"/>
    <property type="match status" value="1"/>
</dbReference>
<comment type="similarity">
    <text evidence="2">Belongs to the CPA3 antiporters (TC 2.A.63) subunit E family.</text>
</comment>
<evidence type="ECO:0000313" key="9">
    <source>
        <dbReference type="Proteomes" id="UP000294616"/>
    </source>
</evidence>
<evidence type="ECO:0000256" key="1">
    <source>
        <dbReference type="ARBA" id="ARBA00004651"/>
    </source>
</evidence>
<reference evidence="8 9" key="1">
    <citation type="submission" date="2019-03" db="EMBL/GenBank/DDBJ databases">
        <title>Genomic Encyclopedia of Archaeal and Bacterial Type Strains, Phase II (KMG-II): from individual species to whole genera.</title>
        <authorList>
            <person name="Goeker M."/>
        </authorList>
    </citation>
    <scope>NUCLEOTIDE SEQUENCE [LARGE SCALE GENOMIC DNA]</scope>
    <source>
        <strain evidence="8 9">DSM 22554</strain>
    </source>
</reference>
<evidence type="ECO:0000256" key="6">
    <source>
        <dbReference type="ARBA" id="ARBA00023136"/>
    </source>
</evidence>
<dbReference type="OrthoDB" id="9800498at2"/>
<evidence type="ECO:0000256" key="3">
    <source>
        <dbReference type="ARBA" id="ARBA00022475"/>
    </source>
</evidence>
<keyword evidence="5 7" id="KW-1133">Transmembrane helix</keyword>
<feature type="transmembrane region" description="Helical" evidence="7">
    <location>
        <begin position="57"/>
        <end position="77"/>
    </location>
</feature>
<evidence type="ECO:0000256" key="4">
    <source>
        <dbReference type="ARBA" id="ARBA00022692"/>
    </source>
</evidence>
<comment type="subcellular location">
    <subcellularLocation>
        <location evidence="1">Cell membrane</location>
        <topology evidence="1">Multi-pass membrane protein</topology>
    </subcellularLocation>
</comment>
<keyword evidence="4 7" id="KW-0812">Transmembrane</keyword>
<sequence>MLKQFLINILLTFVWVALTGDFELGNYAFGFLLSYFILRSAAVKNGGVSYFNRIPKIIGFLFFFLYEMLKANLQVAYDVITPRFFMKPGIVKFPLSAKTDLEITLLANCISLTPGTLIIAVSDDRKAIFVHVMYLEDRDKFVEEVKNGLERRLLEILR</sequence>
<dbReference type="PANTHER" id="PTHR34584">
    <property type="entry name" value="NA(+)/H(+) ANTIPORTER SUBUNIT E1"/>
    <property type="match status" value="1"/>
</dbReference>
<feature type="transmembrane region" description="Helical" evidence="7">
    <location>
        <begin position="12"/>
        <end position="37"/>
    </location>
</feature>
<organism evidence="8 9">
    <name type="scientific">Albibacterium bauzanense</name>
    <dbReference type="NCBI Taxonomy" id="653929"/>
    <lineage>
        <taxon>Bacteria</taxon>
        <taxon>Pseudomonadati</taxon>
        <taxon>Bacteroidota</taxon>
        <taxon>Sphingobacteriia</taxon>
        <taxon>Sphingobacteriales</taxon>
        <taxon>Sphingobacteriaceae</taxon>
        <taxon>Albibacterium</taxon>
    </lineage>
</organism>
<dbReference type="EMBL" id="SMGO01000002">
    <property type="protein sequence ID" value="TCK83434.1"/>
    <property type="molecule type" value="Genomic_DNA"/>
</dbReference>
<keyword evidence="9" id="KW-1185">Reference proteome</keyword>
<evidence type="ECO:0000256" key="5">
    <source>
        <dbReference type="ARBA" id="ARBA00022989"/>
    </source>
</evidence>
<dbReference type="Pfam" id="PF01899">
    <property type="entry name" value="MNHE"/>
    <property type="match status" value="1"/>
</dbReference>
<keyword evidence="3" id="KW-1003">Cell membrane</keyword>